<evidence type="ECO:0000313" key="2">
    <source>
        <dbReference type="Proteomes" id="UP001164746"/>
    </source>
</evidence>
<accession>A0ABY7EFF4</accession>
<organism evidence="1 2">
    <name type="scientific">Mya arenaria</name>
    <name type="common">Soft-shell clam</name>
    <dbReference type="NCBI Taxonomy" id="6604"/>
    <lineage>
        <taxon>Eukaryota</taxon>
        <taxon>Metazoa</taxon>
        <taxon>Spiralia</taxon>
        <taxon>Lophotrochozoa</taxon>
        <taxon>Mollusca</taxon>
        <taxon>Bivalvia</taxon>
        <taxon>Autobranchia</taxon>
        <taxon>Heteroconchia</taxon>
        <taxon>Euheterodonta</taxon>
        <taxon>Imparidentia</taxon>
        <taxon>Neoheterodontei</taxon>
        <taxon>Myida</taxon>
        <taxon>Myoidea</taxon>
        <taxon>Myidae</taxon>
        <taxon>Mya</taxon>
    </lineage>
</organism>
<reference evidence="1" key="1">
    <citation type="submission" date="2022-11" db="EMBL/GenBank/DDBJ databases">
        <title>Centuries of genome instability and evolution in soft-shell clam transmissible cancer (bioRxiv).</title>
        <authorList>
            <person name="Hart S.F.M."/>
            <person name="Yonemitsu M.A."/>
            <person name="Giersch R.M."/>
            <person name="Beal B.F."/>
            <person name="Arriagada G."/>
            <person name="Davis B.W."/>
            <person name="Ostrander E.A."/>
            <person name="Goff S.P."/>
            <person name="Metzger M.J."/>
        </authorList>
    </citation>
    <scope>NUCLEOTIDE SEQUENCE</scope>
    <source>
        <strain evidence="1">MELC-2E11</strain>
        <tissue evidence="1">Siphon/mantle</tissue>
    </source>
</reference>
<protein>
    <submittedName>
        <fullName evidence="1">Uncharacterized protein</fullName>
    </submittedName>
</protein>
<proteinExistence type="predicted"/>
<gene>
    <name evidence="1" type="ORF">MAR_017767</name>
</gene>
<sequence>MSGLLYCLPLTSTWLQGADPGDKERLDDGKTVLLFQAGVAYASQDLHVTLISRRPLSRMPHSVHGMIRPEAAGNLNTLTFLYMSNVSDLLEYCASVHTRSVTPDILIVDDLDFYLNQLIEPSPEAGCAKLCALLVDTLHFIRQKSPHGALLLGCTPQHKLWSHIFSHFKFTAAELAVLDRPGQLYSVSISTGRVQLSLTYQVKTEGVVMKEVNASKAVS</sequence>
<dbReference type="PANTHER" id="PTHR28653">
    <property type="match status" value="1"/>
</dbReference>
<dbReference type="Proteomes" id="UP001164746">
    <property type="component" value="Chromosome 6"/>
</dbReference>
<evidence type="ECO:0000313" key="1">
    <source>
        <dbReference type="EMBL" id="WAR07809.1"/>
    </source>
</evidence>
<dbReference type="EMBL" id="CP111017">
    <property type="protein sequence ID" value="WAR07809.1"/>
    <property type="molecule type" value="Genomic_DNA"/>
</dbReference>
<name>A0ABY7EFF4_MYAAR</name>
<keyword evidence="2" id="KW-1185">Reference proteome</keyword>
<dbReference type="PANTHER" id="PTHR28653:SF1">
    <property type="entry name" value="ATPASE SWSAP1"/>
    <property type="match status" value="1"/>
</dbReference>